<accession>A0A916UE66</accession>
<dbReference type="AlphaFoldDB" id="A0A916UE66"/>
<protein>
    <submittedName>
        <fullName evidence="1">Uncharacterized protein</fullName>
    </submittedName>
</protein>
<keyword evidence="2" id="KW-1185">Reference proteome</keyword>
<comment type="caution">
    <text evidence="1">The sequence shown here is derived from an EMBL/GenBank/DDBJ whole genome shotgun (WGS) entry which is preliminary data.</text>
</comment>
<dbReference type="EMBL" id="BMIL01000007">
    <property type="protein sequence ID" value="GGC69056.1"/>
    <property type="molecule type" value="Genomic_DNA"/>
</dbReference>
<name>A0A916UE66_9SPHI</name>
<gene>
    <name evidence="1" type="ORF">GCM10011387_23070</name>
</gene>
<sequence length="74" mass="8565">MLVKEHQANLAKVKEVLVKAPQDLEKELQALAKVAVVLRTALKTVKNLQAILHQPNREHQQLHREHPLLRLERL</sequence>
<evidence type="ECO:0000313" key="1">
    <source>
        <dbReference type="EMBL" id="GGC69056.1"/>
    </source>
</evidence>
<organism evidence="1 2">
    <name type="scientific">Pedobacter quisquiliarum</name>
    <dbReference type="NCBI Taxonomy" id="1834438"/>
    <lineage>
        <taxon>Bacteria</taxon>
        <taxon>Pseudomonadati</taxon>
        <taxon>Bacteroidota</taxon>
        <taxon>Sphingobacteriia</taxon>
        <taxon>Sphingobacteriales</taxon>
        <taxon>Sphingobacteriaceae</taxon>
        <taxon>Pedobacter</taxon>
    </lineage>
</organism>
<reference evidence="1" key="1">
    <citation type="journal article" date="2014" name="Int. J. Syst. Evol. Microbiol.">
        <title>Complete genome sequence of Corynebacterium casei LMG S-19264T (=DSM 44701T), isolated from a smear-ripened cheese.</title>
        <authorList>
            <consortium name="US DOE Joint Genome Institute (JGI-PGF)"/>
            <person name="Walter F."/>
            <person name="Albersmeier A."/>
            <person name="Kalinowski J."/>
            <person name="Ruckert C."/>
        </authorList>
    </citation>
    <scope>NUCLEOTIDE SEQUENCE</scope>
    <source>
        <strain evidence="1">CGMCC 1.15343</strain>
    </source>
</reference>
<proteinExistence type="predicted"/>
<reference evidence="1" key="2">
    <citation type="submission" date="2020-09" db="EMBL/GenBank/DDBJ databases">
        <authorList>
            <person name="Sun Q."/>
            <person name="Zhou Y."/>
        </authorList>
    </citation>
    <scope>NUCLEOTIDE SEQUENCE</scope>
    <source>
        <strain evidence="1">CGMCC 1.15343</strain>
    </source>
</reference>
<evidence type="ECO:0000313" key="2">
    <source>
        <dbReference type="Proteomes" id="UP000651668"/>
    </source>
</evidence>
<dbReference type="Proteomes" id="UP000651668">
    <property type="component" value="Unassembled WGS sequence"/>
</dbReference>